<protein>
    <recommendedName>
        <fullName evidence="1">UspA domain-containing protein</fullName>
    </recommendedName>
</protein>
<dbReference type="PANTHER" id="PTHR31964:SF125">
    <property type="entry name" value="OS05G0357525 PROTEIN"/>
    <property type="match status" value="1"/>
</dbReference>
<dbReference type="CDD" id="cd23659">
    <property type="entry name" value="USP_At3g01520-like"/>
    <property type="match status" value="1"/>
</dbReference>
<feature type="domain" description="UspA" evidence="1">
    <location>
        <begin position="16"/>
        <end position="168"/>
    </location>
</feature>
<reference evidence="2 3" key="1">
    <citation type="journal article" date="2023" name="Hortic Res">
        <title>Pangenome of water caltrop reveals structural variations and asymmetric subgenome divergence after allopolyploidization.</title>
        <authorList>
            <person name="Zhang X."/>
            <person name="Chen Y."/>
            <person name="Wang L."/>
            <person name="Yuan Y."/>
            <person name="Fang M."/>
            <person name="Shi L."/>
            <person name="Lu R."/>
            <person name="Comes H.P."/>
            <person name="Ma Y."/>
            <person name="Chen Y."/>
            <person name="Huang G."/>
            <person name="Zhou Y."/>
            <person name="Zheng Z."/>
            <person name="Qiu Y."/>
        </authorList>
    </citation>
    <scope>NUCLEOTIDE SEQUENCE [LARGE SCALE GENOMIC DNA]</scope>
    <source>
        <strain evidence="2">F231</strain>
    </source>
</reference>
<dbReference type="PRINTS" id="PR01438">
    <property type="entry name" value="UNVRSLSTRESS"/>
</dbReference>
<dbReference type="PANTHER" id="PTHR31964">
    <property type="entry name" value="ADENINE NUCLEOTIDE ALPHA HYDROLASES-LIKE SUPERFAMILY PROTEIN"/>
    <property type="match status" value="1"/>
</dbReference>
<proteinExistence type="predicted"/>
<accession>A0AAN7L896</accession>
<evidence type="ECO:0000313" key="3">
    <source>
        <dbReference type="Proteomes" id="UP001346149"/>
    </source>
</evidence>
<gene>
    <name evidence="2" type="ORF">SAY86_006927</name>
</gene>
<dbReference type="InterPro" id="IPR006015">
    <property type="entry name" value="Universal_stress_UspA"/>
</dbReference>
<dbReference type="EMBL" id="JAXQNO010000017">
    <property type="protein sequence ID" value="KAK4779399.1"/>
    <property type="molecule type" value="Genomic_DNA"/>
</dbReference>
<dbReference type="InterPro" id="IPR006016">
    <property type="entry name" value="UspA"/>
</dbReference>
<dbReference type="SUPFAM" id="SSF52402">
    <property type="entry name" value="Adenine nucleotide alpha hydrolases-like"/>
    <property type="match status" value="1"/>
</dbReference>
<dbReference type="Pfam" id="PF00582">
    <property type="entry name" value="Usp"/>
    <property type="match status" value="1"/>
</dbReference>
<dbReference type="Proteomes" id="UP001346149">
    <property type="component" value="Unassembled WGS sequence"/>
</dbReference>
<dbReference type="AlphaFoldDB" id="A0AAN7L896"/>
<comment type="caution">
    <text evidence="2">The sequence shown here is derived from an EMBL/GenBank/DDBJ whole genome shotgun (WGS) entry which is preliminary data.</text>
</comment>
<keyword evidence="3" id="KW-1185">Reference proteome</keyword>
<organism evidence="2 3">
    <name type="scientific">Trapa natans</name>
    <name type="common">Water chestnut</name>
    <dbReference type="NCBI Taxonomy" id="22666"/>
    <lineage>
        <taxon>Eukaryota</taxon>
        <taxon>Viridiplantae</taxon>
        <taxon>Streptophyta</taxon>
        <taxon>Embryophyta</taxon>
        <taxon>Tracheophyta</taxon>
        <taxon>Spermatophyta</taxon>
        <taxon>Magnoliopsida</taxon>
        <taxon>eudicotyledons</taxon>
        <taxon>Gunneridae</taxon>
        <taxon>Pentapetalae</taxon>
        <taxon>rosids</taxon>
        <taxon>malvids</taxon>
        <taxon>Myrtales</taxon>
        <taxon>Lythraceae</taxon>
        <taxon>Trapa</taxon>
    </lineage>
</organism>
<evidence type="ECO:0000259" key="1">
    <source>
        <dbReference type="Pfam" id="PF00582"/>
    </source>
</evidence>
<name>A0AAN7L896_TRANT</name>
<evidence type="ECO:0000313" key="2">
    <source>
        <dbReference type="EMBL" id="KAK4779399.1"/>
    </source>
</evidence>
<sequence length="180" mass="19079">MSSSSSIMAEQGRKGKRILVAVDNSDESTYALSWFLANFISGNPSSISNDTIILLYAKPRPGVYTAMDGTGYSFSSDIMATTEMYNDGLAGSVMEKGMAICGEFGGVKVETMVEGGDAKDVICRMAKKLGPDLLVMGSHGYGRIKRALLGSVSHHCAQNVECPVLVVKKPKSSLSTADGH</sequence>
<dbReference type="Gene3D" id="3.40.50.620">
    <property type="entry name" value="HUPs"/>
    <property type="match status" value="1"/>
</dbReference>
<dbReference type="InterPro" id="IPR014729">
    <property type="entry name" value="Rossmann-like_a/b/a_fold"/>
</dbReference>